<dbReference type="RefSeq" id="WP_162411968.1">
    <property type="nucleotide sequence ID" value="NZ_JAHQXE010000001.1"/>
</dbReference>
<evidence type="ECO:0000259" key="1">
    <source>
        <dbReference type="Pfam" id="PF24035"/>
    </source>
</evidence>
<gene>
    <name evidence="2" type="ORF">KTS37_03025</name>
</gene>
<dbReference type="EMBL" id="JAHQXE010000001">
    <property type="protein sequence ID" value="MBV0900752.1"/>
    <property type="molecule type" value="Genomic_DNA"/>
</dbReference>
<dbReference type="InterPro" id="IPR036388">
    <property type="entry name" value="WH-like_DNA-bd_sf"/>
</dbReference>
<keyword evidence="3" id="KW-1185">Reference proteome</keyword>
<sequence length="129" mass="14314">MASNRRAEASETNRLTEDQIFSLLSNRRRRDLLRFVESVGGESAVPAITDHLAQSEYGGADVSASQRKNVYVSLHQTHLPKLADAGVVEYDEQTKRVALTDRAVLLLAYCHFDPSSRGGLLSRLFPNGR</sequence>
<reference evidence="2" key="1">
    <citation type="submission" date="2021-06" db="EMBL/GenBank/DDBJ databases">
        <title>New haloarchaea isolates fom saline soil.</title>
        <authorList>
            <person name="Duran-Viseras A."/>
            <person name="Sanchez-Porro C.S."/>
            <person name="Ventosa A."/>
        </authorList>
    </citation>
    <scope>NUCLEOTIDE SEQUENCE</scope>
    <source>
        <strain evidence="2">JCM 18369</strain>
    </source>
</reference>
<dbReference type="Gene3D" id="1.10.10.10">
    <property type="entry name" value="Winged helix-like DNA-binding domain superfamily/Winged helix DNA-binding domain"/>
    <property type="match status" value="1"/>
</dbReference>
<organism evidence="2 3">
    <name type="scientific">Haloarcula salina</name>
    <dbReference type="NCBI Taxonomy" id="1429914"/>
    <lineage>
        <taxon>Archaea</taxon>
        <taxon>Methanobacteriati</taxon>
        <taxon>Methanobacteriota</taxon>
        <taxon>Stenosarchaea group</taxon>
        <taxon>Halobacteria</taxon>
        <taxon>Halobacteriales</taxon>
        <taxon>Haloarculaceae</taxon>
        <taxon>Haloarcula</taxon>
    </lineage>
</organism>
<evidence type="ECO:0000313" key="3">
    <source>
        <dbReference type="Proteomes" id="UP001166304"/>
    </source>
</evidence>
<proteinExistence type="predicted"/>
<feature type="domain" description="DUF7344" evidence="1">
    <location>
        <begin position="21"/>
        <end position="97"/>
    </location>
</feature>
<dbReference type="Pfam" id="PF24035">
    <property type="entry name" value="DUF7344"/>
    <property type="match status" value="1"/>
</dbReference>
<dbReference type="AlphaFoldDB" id="A0AA41FXS4"/>
<comment type="caution">
    <text evidence="2">The sequence shown here is derived from an EMBL/GenBank/DDBJ whole genome shotgun (WGS) entry which is preliminary data.</text>
</comment>
<evidence type="ECO:0000313" key="2">
    <source>
        <dbReference type="EMBL" id="MBV0900752.1"/>
    </source>
</evidence>
<dbReference type="InterPro" id="IPR055768">
    <property type="entry name" value="DUF7344"/>
</dbReference>
<protein>
    <recommendedName>
        <fullName evidence="1">DUF7344 domain-containing protein</fullName>
    </recommendedName>
</protein>
<dbReference type="Proteomes" id="UP001166304">
    <property type="component" value="Unassembled WGS sequence"/>
</dbReference>
<name>A0AA41FXS4_9EURY</name>
<accession>A0AA41FXS4</accession>